<dbReference type="AlphaFoldDB" id="A0A2H3AZ64"/>
<evidence type="ECO:0000313" key="1">
    <source>
        <dbReference type="EMBL" id="PBK60112.1"/>
    </source>
</evidence>
<protein>
    <submittedName>
        <fullName evidence="1">Uncharacterized protein</fullName>
    </submittedName>
</protein>
<proteinExistence type="predicted"/>
<accession>A0A2H3AZ64</accession>
<name>A0A2H3AZ64_9AGAR</name>
<sequence length="51" mass="5488">QISSCSGFQMLAHADSKTNKDLHATGVGMCICTQHKMDLPLAVGDLQIGEW</sequence>
<organism evidence="1 2">
    <name type="scientific">Armillaria solidipes</name>
    <dbReference type="NCBI Taxonomy" id="1076256"/>
    <lineage>
        <taxon>Eukaryota</taxon>
        <taxon>Fungi</taxon>
        <taxon>Dikarya</taxon>
        <taxon>Basidiomycota</taxon>
        <taxon>Agaricomycotina</taxon>
        <taxon>Agaricomycetes</taxon>
        <taxon>Agaricomycetidae</taxon>
        <taxon>Agaricales</taxon>
        <taxon>Marasmiineae</taxon>
        <taxon>Physalacriaceae</taxon>
        <taxon>Armillaria</taxon>
    </lineage>
</organism>
<evidence type="ECO:0000313" key="2">
    <source>
        <dbReference type="Proteomes" id="UP000218334"/>
    </source>
</evidence>
<feature type="non-terminal residue" evidence="1">
    <location>
        <position position="1"/>
    </location>
</feature>
<reference evidence="2" key="1">
    <citation type="journal article" date="2017" name="Nat. Ecol. Evol.">
        <title>Genome expansion and lineage-specific genetic innovations in the forest pathogenic fungi Armillaria.</title>
        <authorList>
            <person name="Sipos G."/>
            <person name="Prasanna A.N."/>
            <person name="Walter M.C."/>
            <person name="O'Connor E."/>
            <person name="Balint B."/>
            <person name="Krizsan K."/>
            <person name="Kiss B."/>
            <person name="Hess J."/>
            <person name="Varga T."/>
            <person name="Slot J."/>
            <person name="Riley R."/>
            <person name="Boka B."/>
            <person name="Rigling D."/>
            <person name="Barry K."/>
            <person name="Lee J."/>
            <person name="Mihaltcheva S."/>
            <person name="LaButti K."/>
            <person name="Lipzen A."/>
            <person name="Waldron R."/>
            <person name="Moloney N.M."/>
            <person name="Sperisen C."/>
            <person name="Kredics L."/>
            <person name="Vagvoelgyi C."/>
            <person name="Patrignani A."/>
            <person name="Fitzpatrick D."/>
            <person name="Nagy I."/>
            <person name="Doyle S."/>
            <person name="Anderson J.B."/>
            <person name="Grigoriev I.V."/>
            <person name="Gueldener U."/>
            <person name="Muensterkoetter M."/>
            <person name="Nagy L.G."/>
        </authorList>
    </citation>
    <scope>NUCLEOTIDE SEQUENCE [LARGE SCALE GENOMIC DNA]</scope>
    <source>
        <strain evidence="2">28-4</strain>
    </source>
</reference>
<keyword evidence="2" id="KW-1185">Reference proteome</keyword>
<dbReference type="STRING" id="1076256.A0A2H3AZ64"/>
<dbReference type="EMBL" id="KZ293492">
    <property type="protein sequence ID" value="PBK60112.1"/>
    <property type="molecule type" value="Genomic_DNA"/>
</dbReference>
<dbReference type="Proteomes" id="UP000218334">
    <property type="component" value="Unassembled WGS sequence"/>
</dbReference>
<gene>
    <name evidence="1" type="ORF">ARMSODRAFT_898485</name>
</gene>